<dbReference type="Proteomes" id="UP000319449">
    <property type="component" value="Unassembled WGS sequence"/>
</dbReference>
<evidence type="ECO:0000313" key="3">
    <source>
        <dbReference type="EMBL" id="TWJ11263.1"/>
    </source>
</evidence>
<evidence type="ECO:0000256" key="1">
    <source>
        <dbReference type="ARBA" id="ARBA00023002"/>
    </source>
</evidence>
<dbReference type="OrthoDB" id="5363038at2"/>
<dbReference type="EMBL" id="VLLN01000055">
    <property type="protein sequence ID" value="TWJ11263.1"/>
    <property type="molecule type" value="Genomic_DNA"/>
</dbReference>
<evidence type="ECO:0000256" key="2">
    <source>
        <dbReference type="RuleBase" id="RU000363"/>
    </source>
</evidence>
<proteinExistence type="inferred from homology"/>
<dbReference type="SUPFAM" id="SSF51735">
    <property type="entry name" value="NAD(P)-binding Rossmann-fold domains"/>
    <property type="match status" value="1"/>
</dbReference>
<dbReference type="PRINTS" id="PR00081">
    <property type="entry name" value="GDHRDH"/>
</dbReference>
<dbReference type="InterPro" id="IPR036291">
    <property type="entry name" value="NAD(P)-bd_dom_sf"/>
</dbReference>
<dbReference type="AlphaFoldDB" id="A0A562V0F7"/>
<dbReference type="PANTHER" id="PTHR43658">
    <property type="entry name" value="SHORT-CHAIN DEHYDROGENASE/REDUCTASE"/>
    <property type="match status" value="1"/>
</dbReference>
<dbReference type="PROSITE" id="PS00061">
    <property type="entry name" value="ADH_SHORT"/>
    <property type="match status" value="1"/>
</dbReference>
<dbReference type="InterPro" id="IPR002347">
    <property type="entry name" value="SDR_fam"/>
</dbReference>
<keyword evidence="1" id="KW-0560">Oxidoreductase</keyword>
<protein>
    <submittedName>
        <fullName evidence="3">NAD(P)-dependent dehydrogenase (Short-subunit alcohol dehydrogenase family)</fullName>
    </submittedName>
</protein>
<dbReference type="Pfam" id="PF00106">
    <property type="entry name" value="adh_short"/>
    <property type="match status" value="1"/>
</dbReference>
<gene>
    <name evidence="3" type="ORF">JN12_04040</name>
</gene>
<comment type="similarity">
    <text evidence="2">Belongs to the short-chain dehydrogenases/reductases (SDR) family.</text>
</comment>
<name>A0A562V0F7_9BACT</name>
<dbReference type="PANTHER" id="PTHR43658:SF8">
    <property type="entry name" value="17-BETA-HYDROXYSTEROID DEHYDROGENASE 14-RELATED"/>
    <property type="match status" value="1"/>
</dbReference>
<evidence type="ECO:0000313" key="4">
    <source>
        <dbReference type="Proteomes" id="UP000319449"/>
    </source>
</evidence>
<sequence>MNISGVAAIVTGGGSGLGAAAARALAREGAKVAILDANMAGATSVAEETGGFAAYCDVSDPVGARGALALAAEHNGLPRILVNCAGITIGRVSLVGDEADARFKAFERVIRINLNGTLNMLSLVAEQMTELEPLAQGERGLAIMTASVAAYDGQIGMCGYSASKGGVVSLTLPAARELAEYGIRVNSVAPGYFDTPMIGGLPEYVRAGVASNFVFPRRFGTTEEYGQLVVHIAENSMLNGETIRLDGGMRFPPTFNTGGPHVS</sequence>
<comment type="caution">
    <text evidence="3">The sequence shown here is derived from an EMBL/GenBank/DDBJ whole genome shotgun (WGS) entry which is preliminary data.</text>
</comment>
<dbReference type="RefSeq" id="WP_145026305.1">
    <property type="nucleotide sequence ID" value="NZ_VLLN01000055.1"/>
</dbReference>
<dbReference type="InterPro" id="IPR020904">
    <property type="entry name" value="Sc_DH/Rdtase_CS"/>
</dbReference>
<dbReference type="Gene3D" id="3.40.50.720">
    <property type="entry name" value="NAD(P)-binding Rossmann-like Domain"/>
    <property type="match status" value="1"/>
</dbReference>
<accession>A0A562V0F7</accession>
<keyword evidence="4" id="KW-1185">Reference proteome</keyword>
<reference evidence="3 4" key="1">
    <citation type="submission" date="2019-07" db="EMBL/GenBank/DDBJ databases">
        <title>Genomic Encyclopedia of Archaeal and Bacterial Type Strains, Phase II (KMG-II): from individual species to whole genera.</title>
        <authorList>
            <person name="Goeker M."/>
        </authorList>
    </citation>
    <scope>NUCLEOTIDE SEQUENCE [LARGE SCALE GENOMIC DNA]</scope>
    <source>
        <strain evidence="3 4">ATCC BAA-1139</strain>
    </source>
</reference>
<dbReference type="PRINTS" id="PR00080">
    <property type="entry name" value="SDRFAMILY"/>
</dbReference>
<organism evidence="3 4">
    <name type="scientific">Geobacter argillaceus</name>
    <dbReference type="NCBI Taxonomy" id="345631"/>
    <lineage>
        <taxon>Bacteria</taxon>
        <taxon>Pseudomonadati</taxon>
        <taxon>Thermodesulfobacteriota</taxon>
        <taxon>Desulfuromonadia</taxon>
        <taxon>Geobacterales</taxon>
        <taxon>Geobacteraceae</taxon>
        <taxon>Geobacter</taxon>
    </lineage>
</organism>
<dbReference type="GO" id="GO:0016491">
    <property type="term" value="F:oxidoreductase activity"/>
    <property type="evidence" value="ECO:0007669"/>
    <property type="project" value="UniProtKB-KW"/>
</dbReference>